<gene>
    <name evidence="3" type="primary">ESC4</name>
    <name evidence="3" type="ORF">HK105_203248</name>
</gene>
<dbReference type="PANTHER" id="PTHR47667:SF1">
    <property type="entry name" value="REGULATOR OF TY1 TRANSPOSITION PROTEIN 107"/>
    <property type="match status" value="1"/>
</dbReference>
<dbReference type="EMBL" id="JADGIZ020000012">
    <property type="protein sequence ID" value="KAL2917184.1"/>
    <property type="molecule type" value="Genomic_DNA"/>
</dbReference>
<name>A0ABR4NCB3_9FUNG</name>
<feature type="region of interest" description="Disordered" evidence="1">
    <location>
        <begin position="431"/>
        <end position="469"/>
    </location>
</feature>
<evidence type="ECO:0000313" key="3">
    <source>
        <dbReference type="EMBL" id="KAL2917184.1"/>
    </source>
</evidence>
<feature type="domain" description="BRCT" evidence="2">
    <location>
        <begin position="1"/>
        <end position="88"/>
    </location>
</feature>
<dbReference type="Pfam" id="PF12738">
    <property type="entry name" value="PTCB-BRCT"/>
    <property type="match status" value="1"/>
</dbReference>
<evidence type="ECO:0000259" key="2">
    <source>
        <dbReference type="PROSITE" id="PS50172"/>
    </source>
</evidence>
<dbReference type="CDD" id="cd17744">
    <property type="entry name" value="BRCT_MDC1_rpt1"/>
    <property type="match status" value="1"/>
</dbReference>
<accession>A0ABR4NCB3</accession>
<dbReference type="InterPro" id="IPR053036">
    <property type="entry name" value="CellCycle_DNARepair_Reg"/>
</dbReference>
<feature type="domain" description="BRCT" evidence="2">
    <location>
        <begin position="663"/>
        <end position="724"/>
    </location>
</feature>
<dbReference type="Pfam" id="PF16770">
    <property type="entry name" value="RTT107_BRCT_5"/>
    <property type="match status" value="1"/>
</dbReference>
<dbReference type="SUPFAM" id="SSF52113">
    <property type="entry name" value="BRCT domain"/>
    <property type="match status" value="4"/>
</dbReference>
<feature type="compositionally biased region" description="Low complexity" evidence="1">
    <location>
        <begin position="572"/>
        <end position="595"/>
    </location>
</feature>
<feature type="compositionally biased region" description="Polar residues" evidence="1">
    <location>
        <begin position="539"/>
        <end position="548"/>
    </location>
</feature>
<dbReference type="PROSITE" id="PS50172">
    <property type="entry name" value="BRCT"/>
    <property type="match status" value="5"/>
</dbReference>
<feature type="domain" description="BRCT" evidence="2">
    <location>
        <begin position="89"/>
        <end position="179"/>
    </location>
</feature>
<dbReference type="Gene3D" id="3.40.50.10190">
    <property type="entry name" value="BRCT domain"/>
    <property type="match status" value="3"/>
</dbReference>
<dbReference type="PANTHER" id="PTHR47667">
    <property type="entry name" value="REGULATOR OF TY1 TRANSPOSITION PROTEIN 107"/>
    <property type="match status" value="1"/>
</dbReference>
<evidence type="ECO:0000313" key="4">
    <source>
        <dbReference type="Proteomes" id="UP001527925"/>
    </source>
</evidence>
<dbReference type="Proteomes" id="UP001527925">
    <property type="component" value="Unassembled WGS sequence"/>
</dbReference>
<protein>
    <submittedName>
        <fullName evidence="3">Regulator of Ty1 Transposition</fullName>
    </submittedName>
</protein>
<dbReference type="InterPro" id="IPR036420">
    <property type="entry name" value="BRCT_dom_sf"/>
</dbReference>
<dbReference type="SMART" id="SM00292">
    <property type="entry name" value="BRCT"/>
    <property type="match status" value="4"/>
</dbReference>
<feature type="domain" description="BRCT" evidence="2">
    <location>
        <begin position="216"/>
        <end position="295"/>
    </location>
</feature>
<feature type="compositionally biased region" description="Polar residues" evidence="1">
    <location>
        <begin position="431"/>
        <end position="447"/>
    </location>
</feature>
<sequence>MTKLFDGVVAHVAAEGIRGAERARVADLLAEHGCEVLRELPPEPHKDTIVVTAMHQPHLAPGLRQVTPLWVRQVVRLGKFLGPEFYSPDPNMFFSGVVVFCDEQIPLGDVEVLYGGVEAFGGQWRTQAGPDVTHVVVLQDRTEEYADLVSAGHAKLILPHYFDDCFLFRRRCPDDAYLFPNPRLLSLNLDDAAPVRRADGSVRSSTPDSYDRVAQEPEFVLSGQTVFFDPTLGSSVNMRQLRQDAKTAGARVADKFTPEDVSVVVMDVRDATVFPQAYGSGGITIGTMRWLRKVLVDKAWRDPLSGPLFFPHPPSPIAELADHSVSVTQYVGAAREDIATMCQHMGLKFTRELSQKNTHLICARKTGAKYLKSREWGLRIVNHLWIEDMYVAWSCKAETDLKYVRDSPSLGDMVNTTQYDPDVLQNALANSADTEQQAAKPFSSGNLSAVRAQHRPMSAPSRPGGAAGLAVSDSFALGLERQQQRREEHDDDDAEPGESLFVDWISPPKGANHRQPPPAPIASSSMFAAPLAAHADPSPSAQGASNAGRTPRSFTAPKPVASRTPSTSRQIPARGAATTPRAPSSASTASQANSAGRRNEPGTLQRKRAAEATTPTAAAGSFYSQRGAQSEPKRAKTGSRMPPIELVYVTTLIESSERYNNPMRHLGAKAAEKDEDFDVLVSNTLARTLKFMLAATGGKPVVTEEWLKACVREDRLVELDGYELQDEANENKFGIVLRTTLARARRRRLLEGRTVFCVEGAITLSAGDLERVVTAAGGDLVLLPPGDAEHGSTRAGLRRDGWTLMAEMCGSEDAAETMIVLDKDDAVAAHGVPVPPTVCMTSTSFVAALLRQELPHQ</sequence>
<feature type="region of interest" description="Disordered" evidence="1">
    <location>
        <begin position="481"/>
        <end position="639"/>
    </location>
</feature>
<comment type="caution">
    <text evidence="3">The sequence shown here is derived from an EMBL/GenBank/DDBJ whole genome shotgun (WGS) entry which is preliminary data.</text>
</comment>
<evidence type="ECO:0000256" key="1">
    <source>
        <dbReference type="SAM" id="MobiDB-lite"/>
    </source>
</evidence>
<keyword evidence="4" id="KW-1185">Reference proteome</keyword>
<reference evidence="3 4" key="1">
    <citation type="submission" date="2023-09" db="EMBL/GenBank/DDBJ databases">
        <title>Pangenome analysis of Batrachochytrium dendrobatidis and related Chytrids.</title>
        <authorList>
            <person name="Yacoub M.N."/>
            <person name="Stajich J.E."/>
            <person name="James T.Y."/>
        </authorList>
    </citation>
    <scope>NUCLEOTIDE SEQUENCE [LARGE SCALE GENOMIC DNA]</scope>
    <source>
        <strain evidence="3 4">JEL0888</strain>
    </source>
</reference>
<proteinExistence type="predicted"/>
<organism evidence="3 4">
    <name type="scientific">Polyrhizophydium stewartii</name>
    <dbReference type="NCBI Taxonomy" id="2732419"/>
    <lineage>
        <taxon>Eukaryota</taxon>
        <taxon>Fungi</taxon>
        <taxon>Fungi incertae sedis</taxon>
        <taxon>Chytridiomycota</taxon>
        <taxon>Chytridiomycota incertae sedis</taxon>
        <taxon>Chytridiomycetes</taxon>
        <taxon>Rhizophydiales</taxon>
        <taxon>Rhizophydiales incertae sedis</taxon>
        <taxon>Polyrhizophydium</taxon>
    </lineage>
</organism>
<feature type="domain" description="BRCT" evidence="2">
    <location>
        <begin position="335"/>
        <end position="388"/>
    </location>
</feature>
<dbReference type="InterPro" id="IPR001357">
    <property type="entry name" value="BRCT_dom"/>
</dbReference>